<dbReference type="EMBL" id="JBFXLR010000033">
    <property type="protein sequence ID" value="KAL2846265.1"/>
    <property type="molecule type" value="Genomic_DNA"/>
</dbReference>
<sequence length="172" mass="18886">MASFTKSAITLASRYHIPPGIDTSRDLPSSRRYDRLADVTWASSKSSRFQTIQNQNRSGNAVLHGVSYTPGFAADLRLIHYYFFFSLSLLPRFSIPIGLVHCRPRFSAATQLVPVLRPRNAPPSPPLQPTSSLTASLILVTAFLGLCGDHGSMDICNLAVDTCVNPQYIYVA</sequence>
<organism evidence="1 2">
    <name type="scientific">Aspergillus pseudodeflectus</name>
    <dbReference type="NCBI Taxonomy" id="176178"/>
    <lineage>
        <taxon>Eukaryota</taxon>
        <taxon>Fungi</taxon>
        <taxon>Dikarya</taxon>
        <taxon>Ascomycota</taxon>
        <taxon>Pezizomycotina</taxon>
        <taxon>Eurotiomycetes</taxon>
        <taxon>Eurotiomycetidae</taxon>
        <taxon>Eurotiales</taxon>
        <taxon>Aspergillaceae</taxon>
        <taxon>Aspergillus</taxon>
        <taxon>Aspergillus subgen. Nidulantes</taxon>
    </lineage>
</organism>
<gene>
    <name evidence="1" type="ORF">BJX68DRAFT_126614</name>
</gene>
<proteinExistence type="predicted"/>
<evidence type="ECO:0008006" key="3">
    <source>
        <dbReference type="Google" id="ProtNLM"/>
    </source>
</evidence>
<dbReference type="Proteomes" id="UP001610444">
    <property type="component" value="Unassembled WGS sequence"/>
</dbReference>
<evidence type="ECO:0000313" key="2">
    <source>
        <dbReference type="Proteomes" id="UP001610444"/>
    </source>
</evidence>
<protein>
    <recommendedName>
        <fullName evidence="3">Hydrophobin</fullName>
    </recommendedName>
</protein>
<dbReference type="RefSeq" id="XP_070897080.1">
    <property type="nucleotide sequence ID" value="XM_071036211.1"/>
</dbReference>
<keyword evidence="2" id="KW-1185">Reference proteome</keyword>
<dbReference type="GeneID" id="98151375"/>
<accession>A0ABR4K1R1</accession>
<comment type="caution">
    <text evidence="1">The sequence shown here is derived from an EMBL/GenBank/DDBJ whole genome shotgun (WGS) entry which is preliminary data.</text>
</comment>
<evidence type="ECO:0000313" key="1">
    <source>
        <dbReference type="EMBL" id="KAL2846265.1"/>
    </source>
</evidence>
<reference evidence="1 2" key="1">
    <citation type="submission" date="2024-07" db="EMBL/GenBank/DDBJ databases">
        <title>Section-level genome sequencing and comparative genomics of Aspergillus sections Usti and Cavernicolus.</title>
        <authorList>
            <consortium name="Lawrence Berkeley National Laboratory"/>
            <person name="Nybo J.L."/>
            <person name="Vesth T.C."/>
            <person name="Theobald S."/>
            <person name="Frisvad J.C."/>
            <person name="Larsen T.O."/>
            <person name="Kjaerboelling I."/>
            <person name="Rothschild-Mancinelli K."/>
            <person name="Lyhne E.K."/>
            <person name="Kogle M.E."/>
            <person name="Barry K."/>
            <person name="Clum A."/>
            <person name="Na H."/>
            <person name="Ledsgaard L."/>
            <person name="Lin J."/>
            <person name="Lipzen A."/>
            <person name="Kuo A."/>
            <person name="Riley R."/>
            <person name="Mondo S."/>
            <person name="LaButti K."/>
            <person name="Haridas S."/>
            <person name="Pangalinan J."/>
            <person name="Salamov A.A."/>
            <person name="Simmons B.A."/>
            <person name="Magnuson J.K."/>
            <person name="Chen J."/>
            <person name="Drula E."/>
            <person name="Henrissat B."/>
            <person name="Wiebenga A."/>
            <person name="Lubbers R.J."/>
            <person name="Gomes A.C."/>
            <person name="Macurrencykelacurrency M.R."/>
            <person name="Stajich J."/>
            <person name="Grigoriev I.V."/>
            <person name="Mortensen U.H."/>
            <person name="De vries R.P."/>
            <person name="Baker S.E."/>
            <person name="Andersen M.R."/>
        </authorList>
    </citation>
    <scope>NUCLEOTIDE SEQUENCE [LARGE SCALE GENOMIC DNA]</scope>
    <source>
        <strain evidence="1 2">CBS 756.74</strain>
    </source>
</reference>
<name>A0ABR4K1R1_9EURO</name>